<feature type="transmembrane region" description="Helical" evidence="9">
    <location>
        <begin position="86"/>
        <end position="108"/>
    </location>
</feature>
<keyword evidence="3 9" id="KW-0813">Transport</keyword>
<keyword evidence="5" id="KW-0762">Sugar transport</keyword>
<evidence type="ECO:0000256" key="5">
    <source>
        <dbReference type="ARBA" id="ARBA00022597"/>
    </source>
</evidence>
<accession>A0A3T0D373</accession>
<dbReference type="AlphaFoldDB" id="A0A3T0D373"/>
<keyword evidence="12" id="KW-1185">Reference proteome</keyword>
<feature type="transmembrane region" description="Helical" evidence="9">
    <location>
        <begin position="120"/>
        <end position="139"/>
    </location>
</feature>
<evidence type="ECO:0000256" key="4">
    <source>
        <dbReference type="ARBA" id="ARBA00022475"/>
    </source>
</evidence>
<dbReference type="InterPro" id="IPR000515">
    <property type="entry name" value="MetI-like"/>
</dbReference>
<reference evidence="11 12" key="1">
    <citation type="submission" date="2018-12" db="EMBL/GenBank/DDBJ databases">
        <title>Genome sequence from the cellulolytic species, Caldicellulosiruptor changbaiensis.</title>
        <authorList>
            <person name="Blumer-Schuette S.E."/>
            <person name="Mendoza C."/>
        </authorList>
    </citation>
    <scope>NUCLEOTIDE SEQUENCE [LARGE SCALE GENOMIC DNA]</scope>
    <source>
        <strain evidence="11 12">CBS-Z</strain>
    </source>
</reference>
<proteinExistence type="inferred from homology"/>
<dbReference type="PROSITE" id="PS50928">
    <property type="entry name" value="ABC_TM1"/>
    <property type="match status" value="1"/>
</dbReference>
<keyword evidence="8 9" id="KW-0472">Membrane</keyword>
<keyword evidence="7 9" id="KW-1133">Transmembrane helix</keyword>
<dbReference type="CDD" id="cd06261">
    <property type="entry name" value="TM_PBP2"/>
    <property type="match status" value="1"/>
</dbReference>
<feature type="transmembrane region" description="Helical" evidence="9">
    <location>
        <begin position="253"/>
        <end position="274"/>
    </location>
</feature>
<keyword evidence="6 9" id="KW-0812">Transmembrane</keyword>
<dbReference type="InterPro" id="IPR050901">
    <property type="entry name" value="BP-dep_ABC_trans_perm"/>
</dbReference>
<dbReference type="Proteomes" id="UP000282930">
    <property type="component" value="Chromosome"/>
</dbReference>
<dbReference type="PANTHER" id="PTHR32243">
    <property type="entry name" value="MALTOSE TRANSPORT SYSTEM PERMEASE-RELATED"/>
    <property type="match status" value="1"/>
</dbReference>
<dbReference type="PANTHER" id="PTHR32243:SF50">
    <property type="entry name" value="MALTOSE_MALTODEXTRIN TRANSPORT SYSTEM PERMEASE PROTEIN MALG"/>
    <property type="match status" value="1"/>
</dbReference>
<dbReference type="RefSeq" id="WP_127351164.1">
    <property type="nucleotide sequence ID" value="NZ_CP034791.1"/>
</dbReference>
<dbReference type="EMBL" id="CP034791">
    <property type="protein sequence ID" value="AZT89544.1"/>
    <property type="molecule type" value="Genomic_DNA"/>
</dbReference>
<evidence type="ECO:0000256" key="1">
    <source>
        <dbReference type="ARBA" id="ARBA00004651"/>
    </source>
</evidence>
<evidence type="ECO:0000256" key="6">
    <source>
        <dbReference type="ARBA" id="ARBA00022692"/>
    </source>
</evidence>
<comment type="subcellular location">
    <subcellularLocation>
        <location evidence="1 9">Cell membrane</location>
        <topology evidence="1 9">Multi-pass membrane protein</topology>
    </subcellularLocation>
</comment>
<feature type="transmembrane region" description="Helical" evidence="9">
    <location>
        <begin position="151"/>
        <end position="169"/>
    </location>
</feature>
<feature type="transmembrane region" description="Helical" evidence="9">
    <location>
        <begin position="12"/>
        <end position="37"/>
    </location>
</feature>
<dbReference type="InterPro" id="IPR035906">
    <property type="entry name" value="MetI-like_sf"/>
</dbReference>
<dbReference type="GO" id="GO:0005886">
    <property type="term" value="C:plasma membrane"/>
    <property type="evidence" value="ECO:0007669"/>
    <property type="project" value="UniProtKB-SubCell"/>
</dbReference>
<evidence type="ECO:0000256" key="7">
    <source>
        <dbReference type="ARBA" id="ARBA00022989"/>
    </source>
</evidence>
<comment type="similarity">
    <text evidence="2">Belongs to the binding-protein-dependent transport system permease family. MalFG subfamily.</text>
</comment>
<feature type="transmembrane region" description="Helical" evidence="9">
    <location>
        <begin position="190"/>
        <end position="215"/>
    </location>
</feature>
<dbReference type="GO" id="GO:0015423">
    <property type="term" value="F:ABC-type maltose transporter activity"/>
    <property type="evidence" value="ECO:0007669"/>
    <property type="project" value="TreeGrafter"/>
</dbReference>
<sequence>MVGREYMTKQDAIVLWISRVIIWIAIILSLLPTWFIIVASLSKGGAFFQSSFFPKEITFENYIELFRKKSSPSQTLPDFVMWVKNSLIVCFGVAFLQIFMTAPAAYAFSRINFVGRKNGLKALLILQMFPTFMAMPAIYGLLAKLNLLDNLFALILVLAGGSAFNIWLLKGNMDQIPYEIDEAAIIDGAGHFLIFTKIILPLTAPMLAVMFIWSFNGVFNEFLLSSLVLQSPENATVPIGLRNFINNQFSANWPMFSAASILASLPIVIIYMALQKQIQSGLAAGAVKG</sequence>
<evidence type="ECO:0000259" key="10">
    <source>
        <dbReference type="PROSITE" id="PS50928"/>
    </source>
</evidence>
<dbReference type="GO" id="GO:0042956">
    <property type="term" value="P:maltodextrin transmembrane transport"/>
    <property type="evidence" value="ECO:0007669"/>
    <property type="project" value="TreeGrafter"/>
</dbReference>
<evidence type="ECO:0000313" key="11">
    <source>
        <dbReference type="EMBL" id="AZT89544.1"/>
    </source>
</evidence>
<gene>
    <name evidence="11" type="ORF">ELD05_01985</name>
</gene>
<evidence type="ECO:0000256" key="2">
    <source>
        <dbReference type="ARBA" id="ARBA00009047"/>
    </source>
</evidence>
<name>A0A3T0D373_9FIRM</name>
<protein>
    <submittedName>
        <fullName evidence="11">Sugar ABC transporter permease</fullName>
    </submittedName>
</protein>
<evidence type="ECO:0000256" key="8">
    <source>
        <dbReference type="ARBA" id="ARBA00023136"/>
    </source>
</evidence>
<feature type="domain" description="ABC transmembrane type-1" evidence="10">
    <location>
        <begin position="83"/>
        <end position="274"/>
    </location>
</feature>
<evidence type="ECO:0000256" key="3">
    <source>
        <dbReference type="ARBA" id="ARBA00022448"/>
    </source>
</evidence>
<dbReference type="SUPFAM" id="SSF161098">
    <property type="entry name" value="MetI-like"/>
    <property type="match status" value="1"/>
</dbReference>
<dbReference type="KEGG" id="ccha:ELD05_01985"/>
<dbReference type="Gene3D" id="1.10.3720.10">
    <property type="entry name" value="MetI-like"/>
    <property type="match status" value="1"/>
</dbReference>
<organism evidence="11 12">
    <name type="scientific">Caldicellulosiruptor changbaiensis</name>
    <dbReference type="NCBI Taxonomy" id="1222016"/>
    <lineage>
        <taxon>Bacteria</taxon>
        <taxon>Bacillati</taxon>
        <taxon>Bacillota</taxon>
        <taxon>Bacillota incertae sedis</taxon>
        <taxon>Caldicellulosiruptorales</taxon>
        <taxon>Caldicellulosiruptoraceae</taxon>
        <taxon>Caldicellulosiruptor</taxon>
    </lineage>
</organism>
<evidence type="ECO:0000256" key="9">
    <source>
        <dbReference type="RuleBase" id="RU363032"/>
    </source>
</evidence>
<keyword evidence="4" id="KW-1003">Cell membrane</keyword>
<dbReference type="Pfam" id="PF00528">
    <property type="entry name" value="BPD_transp_1"/>
    <property type="match status" value="1"/>
</dbReference>
<evidence type="ECO:0000313" key="12">
    <source>
        <dbReference type="Proteomes" id="UP000282930"/>
    </source>
</evidence>